<keyword evidence="2" id="KW-1185">Reference proteome</keyword>
<accession>A0A8X6M947</accession>
<dbReference type="InterPro" id="IPR036397">
    <property type="entry name" value="RNaseH_sf"/>
</dbReference>
<reference evidence="1" key="1">
    <citation type="submission" date="2020-08" db="EMBL/GenBank/DDBJ databases">
        <title>Multicomponent nature underlies the extraordinary mechanical properties of spider dragline silk.</title>
        <authorList>
            <person name="Kono N."/>
            <person name="Nakamura H."/>
            <person name="Mori M."/>
            <person name="Yoshida Y."/>
            <person name="Ohtoshi R."/>
            <person name="Malay A.D."/>
            <person name="Moran D.A.P."/>
            <person name="Tomita M."/>
            <person name="Numata K."/>
            <person name="Arakawa K."/>
        </authorList>
    </citation>
    <scope>NUCLEOTIDE SEQUENCE</scope>
</reference>
<name>A0A8X6M947_9ARAC</name>
<protein>
    <submittedName>
        <fullName evidence="1">Retrovirus-related Pol polyprotein from transposon 412</fullName>
    </submittedName>
</protein>
<dbReference type="EMBL" id="BMAV01024430">
    <property type="protein sequence ID" value="GFS33108.1"/>
    <property type="molecule type" value="Genomic_DNA"/>
</dbReference>
<dbReference type="AlphaFoldDB" id="A0A8X6M947"/>
<proteinExistence type="predicted"/>
<evidence type="ECO:0000313" key="2">
    <source>
        <dbReference type="Proteomes" id="UP000886998"/>
    </source>
</evidence>
<dbReference type="GO" id="GO:0003676">
    <property type="term" value="F:nucleic acid binding"/>
    <property type="evidence" value="ECO:0007669"/>
    <property type="project" value="InterPro"/>
</dbReference>
<organism evidence="1 2">
    <name type="scientific">Trichonephila inaurata madagascariensis</name>
    <dbReference type="NCBI Taxonomy" id="2747483"/>
    <lineage>
        <taxon>Eukaryota</taxon>
        <taxon>Metazoa</taxon>
        <taxon>Ecdysozoa</taxon>
        <taxon>Arthropoda</taxon>
        <taxon>Chelicerata</taxon>
        <taxon>Arachnida</taxon>
        <taxon>Araneae</taxon>
        <taxon>Araneomorphae</taxon>
        <taxon>Entelegynae</taxon>
        <taxon>Araneoidea</taxon>
        <taxon>Nephilidae</taxon>
        <taxon>Trichonephila</taxon>
        <taxon>Trichonephila inaurata</taxon>
    </lineage>
</organism>
<gene>
    <name evidence="1" type="primary">POL_280</name>
    <name evidence="1" type="ORF">TNIN_387231</name>
</gene>
<evidence type="ECO:0000313" key="1">
    <source>
        <dbReference type="EMBL" id="GFS33108.1"/>
    </source>
</evidence>
<dbReference type="Gene3D" id="3.30.420.10">
    <property type="entry name" value="Ribonuclease H-like superfamily/Ribonuclease H"/>
    <property type="match status" value="1"/>
</dbReference>
<sequence>MSSRYPDTIPTVNLCSITVMNALLQIFSRIGFPRELQIEQENIEEIFRVLCLETIPDWEKILPQALFALRTVIHDRTRFSPAELVHGKNLRTPGMLLYEKLTEEEPVESSVVDYIFELINKMKRCQELAILNMEDAK</sequence>
<comment type="caution">
    <text evidence="1">The sequence shown here is derived from an EMBL/GenBank/DDBJ whole genome shotgun (WGS) entry which is preliminary data.</text>
</comment>
<dbReference type="OrthoDB" id="6432955at2759"/>
<dbReference type="Proteomes" id="UP000886998">
    <property type="component" value="Unassembled WGS sequence"/>
</dbReference>